<feature type="non-terminal residue" evidence="2">
    <location>
        <position position="1"/>
    </location>
</feature>
<feature type="compositionally biased region" description="Basic and acidic residues" evidence="1">
    <location>
        <begin position="210"/>
        <end position="229"/>
    </location>
</feature>
<gene>
    <name evidence="2" type="ORF">BGW38_007945</name>
</gene>
<dbReference type="Proteomes" id="UP000780801">
    <property type="component" value="Unassembled WGS sequence"/>
</dbReference>
<dbReference type="AlphaFoldDB" id="A0A9P6FKH6"/>
<feature type="compositionally biased region" description="Polar residues" evidence="1">
    <location>
        <begin position="252"/>
        <end position="263"/>
    </location>
</feature>
<organism evidence="2 3">
    <name type="scientific">Lunasporangiospora selenospora</name>
    <dbReference type="NCBI Taxonomy" id="979761"/>
    <lineage>
        <taxon>Eukaryota</taxon>
        <taxon>Fungi</taxon>
        <taxon>Fungi incertae sedis</taxon>
        <taxon>Mucoromycota</taxon>
        <taxon>Mortierellomycotina</taxon>
        <taxon>Mortierellomycetes</taxon>
        <taxon>Mortierellales</taxon>
        <taxon>Mortierellaceae</taxon>
        <taxon>Lunasporangiospora</taxon>
    </lineage>
</organism>
<protein>
    <submittedName>
        <fullName evidence="2">Uncharacterized protein</fullName>
    </submittedName>
</protein>
<evidence type="ECO:0000313" key="3">
    <source>
        <dbReference type="Proteomes" id="UP000780801"/>
    </source>
</evidence>
<sequence length="322" mass="35396">VAIENDIEGSKAWLDEKSPSADLISHHRVRYLMILTGFLDPSGLGYSCFEHDHRIGSVKSNYRGNVDKDHQGLDDNKSSGRDGDASLDDNKSSGRDGDASLDDSRSGGRGEDESLDESLDDRKGNTENETPNDDGNRDTDDSSNEEEKGMRPSEEDESSGSEFDRLWMAKSKKGSGLDDNKSDDRGEDESLDESLDDRKGYTENETPNDDGNRDTDDSSNEEEKGMRPSEEDESSGSEFGGFGMAKSKKGPSHTSSSPTTWNPELHYQFSSLSAAMLWIEKWAAEVGFKVRKGKSKPNDNLPSGKYLSIPVACSFTKKCAEN</sequence>
<feature type="region of interest" description="Disordered" evidence="1">
    <location>
        <begin position="59"/>
        <end position="263"/>
    </location>
</feature>
<name>A0A9P6FKH6_9FUNG</name>
<feature type="compositionally biased region" description="Basic and acidic residues" evidence="1">
    <location>
        <begin position="175"/>
        <end position="184"/>
    </location>
</feature>
<dbReference type="OrthoDB" id="10678199at2759"/>
<evidence type="ECO:0000256" key="1">
    <source>
        <dbReference type="SAM" id="MobiDB-lite"/>
    </source>
</evidence>
<accession>A0A9P6FKH6</accession>
<comment type="caution">
    <text evidence="2">The sequence shown here is derived from an EMBL/GenBank/DDBJ whole genome shotgun (WGS) entry which is preliminary data.</text>
</comment>
<feature type="compositionally biased region" description="Acidic residues" evidence="1">
    <location>
        <begin position="185"/>
        <end position="195"/>
    </location>
</feature>
<reference evidence="2" key="1">
    <citation type="journal article" date="2020" name="Fungal Divers.">
        <title>Resolving the Mortierellaceae phylogeny through synthesis of multi-gene phylogenetics and phylogenomics.</title>
        <authorList>
            <person name="Vandepol N."/>
            <person name="Liber J."/>
            <person name="Desiro A."/>
            <person name="Na H."/>
            <person name="Kennedy M."/>
            <person name="Barry K."/>
            <person name="Grigoriev I.V."/>
            <person name="Miller A.N."/>
            <person name="O'Donnell K."/>
            <person name="Stajich J.E."/>
            <person name="Bonito G."/>
        </authorList>
    </citation>
    <scope>NUCLEOTIDE SEQUENCE</scope>
    <source>
        <strain evidence="2">KOD1015</strain>
    </source>
</reference>
<keyword evidence="3" id="KW-1185">Reference proteome</keyword>
<dbReference type="EMBL" id="JAABOA010005331">
    <property type="protein sequence ID" value="KAF9577078.1"/>
    <property type="molecule type" value="Genomic_DNA"/>
</dbReference>
<feature type="compositionally biased region" description="Basic and acidic residues" evidence="1">
    <location>
        <begin position="134"/>
        <end position="153"/>
    </location>
</feature>
<feature type="compositionally biased region" description="Basic and acidic residues" evidence="1">
    <location>
        <begin position="65"/>
        <end position="112"/>
    </location>
</feature>
<evidence type="ECO:0000313" key="2">
    <source>
        <dbReference type="EMBL" id="KAF9577078.1"/>
    </source>
</evidence>
<proteinExistence type="predicted"/>